<comment type="caution">
    <text evidence="1">The sequence shown here is derived from an EMBL/GenBank/DDBJ whole genome shotgun (WGS) entry which is preliminary data.</text>
</comment>
<name>A0A139X7B8_9CYAN</name>
<sequence length="276" mass="32202">MYILQEDRKQAIDYLKKKYENIKDETESSMIPWGENFWVKYLKILTFQALIEQILDKYLSEEYQKNPIRLTLLEEKADNGLRLKVEVKKNLPVTELWKPGTTIFALNQVFKCENEKLIVHIETVTATGNGKKLFKESLLPLFETFNVQKITLKASGIGGGREGVLVWARYGFIPSQENWNEMLESGKKQIKEIQDTQEKWIEEMNSILADLNPRTIRKLVFLSWQEKEKVKPILDNMLESTVSWSGTLNLADKIDRDWITKYTSGADIQEYSDLLK</sequence>
<dbReference type="AlphaFoldDB" id="A0A139X7B8"/>
<dbReference type="RefSeq" id="WP_017746967.1">
    <property type="nucleotide sequence ID" value="NZ_KQ976354.1"/>
</dbReference>
<protein>
    <submittedName>
        <fullName evidence="1">Uncharacterized protein</fullName>
    </submittedName>
</protein>
<organism evidence="1 2">
    <name type="scientific">Scytonema hofmannii PCC 7110</name>
    <dbReference type="NCBI Taxonomy" id="128403"/>
    <lineage>
        <taxon>Bacteria</taxon>
        <taxon>Bacillati</taxon>
        <taxon>Cyanobacteriota</taxon>
        <taxon>Cyanophyceae</taxon>
        <taxon>Nostocales</taxon>
        <taxon>Scytonemataceae</taxon>
        <taxon>Scytonema</taxon>
    </lineage>
</organism>
<keyword evidence="2" id="KW-1185">Reference proteome</keyword>
<dbReference type="Proteomes" id="UP000076925">
    <property type="component" value="Unassembled WGS sequence"/>
</dbReference>
<dbReference type="OrthoDB" id="8452801at2"/>
<accession>A0A139X7B8</accession>
<gene>
    <name evidence="1" type="ORF">WA1_26030</name>
</gene>
<evidence type="ECO:0000313" key="2">
    <source>
        <dbReference type="Proteomes" id="UP000076925"/>
    </source>
</evidence>
<dbReference type="EMBL" id="ANNX02000027">
    <property type="protein sequence ID" value="KYC40580.1"/>
    <property type="molecule type" value="Genomic_DNA"/>
</dbReference>
<reference evidence="1 2" key="1">
    <citation type="journal article" date="2013" name="Genome Biol. Evol.">
        <title>Genomes of Stigonematalean cyanobacteria (subsection V) and the evolution of oxygenic photosynthesis from prokaryotes to plastids.</title>
        <authorList>
            <person name="Dagan T."/>
            <person name="Roettger M."/>
            <person name="Stucken K."/>
            <person name="Landan G."/>
            <person name="Koch R."/>
            <person name="Major P."/>
            <person name="Gould S.B."/>
            <person name="Goremykin V.V."/>
            <person name="Rippka R."/>
            <person name="Tandeau de Marsac N."/>
            <person name="Gugger M."/>
            <person name="Lockhart P.J."/>
            <person name="Allen J.F."/>
            <person name="Brune I."/>
            <person name="Maus I."/>
            <person name="Puhler A."/>
            <person name="Martin W.F."/>
        </authorList>
    </citation>
    <scope>NUCLEOTIDE SEQUENCE [LARGE SCALE GENOMIC DNA]</scope>
    <source>
        <strain evidence="1 2">PCC 7110</strain>
    </source>
</reference>
<proteinExistence type="predicted"/>
<evidence type="ECO:0000313" key="1">
    <source>
        <dbReference type="EMBL" id="KYC40580.1"/>
    </source>
</evidence>